<feature type="transmembrane region" description="Helical" evidence="1">
    <location>
        <begin position="6"/>
        <end position="31"/>
    </location>
</feature>
<feature type="transmembrane region" description="Helical" evidence="1">
    <location>
        <begin position="43"/>
        <end position="69"/>
    </location>
</feature>
<keyword evidence="1" id="KW-1133">Transmembrane helix</keyword>
<sequence>MMWSVYTAQIIFFILNAICLVFDVCLLYACVKKRFFNGKNNNSPIVYISFMAICGIFVKLAAFGTIGGWPLADFVNPNNGYES</sequence>
<organism evidence="2 3">
    <name type="scientific">Caenorhabditis japonica</name>
    <dbReference type="NCBI Taxonomy" id="281687"/>
    <lineage>
        <taxon>Eukaryota</taxon>
        <taxon>Metazoa</taxon>
        <taxon>Ecdysozoa</taxon>
        <taxon>Nematoda</taxon>
        <taxon>Chromadorea</taxon>
        <taxon>Rhabditida</taxon>
        <taxon>Rhabditina</taxon>
        <taxon>Rhabditomorpha</taxon>
        <taxon>Rhabditoidea</taxon>
        <taxon>Rhabditidae</taxon>
        <taxon>Peloderinae</taxon>
        <taxon>Caenorhabditis</taxon>
    </lineage>
</organism>
<name>A0A8R1EWQ5_CAEJA</name>
<accession>A0A8R1EWQ5</accession>
<reference evidence="3" key="1">
    <citation type="submission" date="2010-08" db="EMBL/GenBank/DDBJ databases">
        <authorList>
            <consortium name="Caenorhabditis japonica Sequencing Consortium"/>
            <person name="Wilson R.K."/>
        </authorList>
    </citation>
    <scope>NUCLEOTIDE SEQUENCE [LARGE SCALE GENOMIC DNA]</scope>
    <source>
        <strain evidence="3">DF5081</strain>
    </source>
</reference>
<evidence type="ECO:0000313" key="2">
    <source>
        <dbReference type="EnsemblMetazoa" id="CJA42847.1"/>
    </source>
</evidence>
<keyword evidence="1" id="KW-0812">Transmembrane</keyword>
<dbReference type="EnsemblMetazoa" id="CJA42847.1">
    <property type="protein sequence ID" value="CJA42847.1"/>
    <property type="gene ID" value="WBGene00218695"/>
</dbReference>
<protein>
    <submittedName>
        <fullName evidence="2">Uncharacterized protein</fullName>
    </submittedName>
</protein>
<dbReference type="Proteomes" id="UP000005237">
    <property type="component" value="Unassembled WGS sequence"/>
</dbReference>
<evidence type="ECO:0000256" key="1">
    <source>
        <dbReference type="SAM" id="Phobius"/>
    </source>
</evidence>
<proteinExistence type="predicted"/>
<dbReference type="AlphaFoldDB" id="A0A8R1EWQ5"/>
<keyword evidence="1" id="KW-0472">Membrane</keyword>
<keyword evidence="3" id="KW-1185">Reference proteome</keyword>
<evidence type="ECO:0000313" key="3">
    <source>
        <dbReference type="Proteomes" id="UP000005237"/>
    </source>
</evidence>
<reference evidence="2" key="2">
    <citation type="submission" date="2022-06" db="UniProtKB">
        <authorList>
            <consortium name="EnsemblMetazoa"/>
        </authorList>
    </citation>
    <scope>IDENTIFICATION</scope>
    <source>
        <strain evidence="2">DF5081</strain>
    </source>
</reference>